<dbReference type="Proteomes" id="UP000265520">
    <property type="component" value="Unassembled WGS sequence"/>
</dbReference>
<accession>A0A392U3R9</accession>
<dbReference type="AlphaFoldDB" id="A0A392U3R9"/>
<name>A0A392U3R9_9FABA</name>
<dbReference type="EMBL" id="LXQA010730201">
    <property type="protein sequence ID" value="MCI68079.1"/>
    <property type="molecule type" value="Genomic_DNA"/>
</dbReference>
<organism evidence="1 2">
    <name type="scientific">Trifolium medium</name>
    <dbReference type="NCBI Taxonomy" id="97028"/>
    <lineage>
        <taxon>Eukaryota</taxon>
        <taxon>Viridiplantae</taxon>
        <taxon>Streptophyta</taxon>
        <taxon>Embryophyta</taxon>
        <taxon>Tracheophyta</taxon>
        <taxon>Spermatophyta</taxon>
        <taxon>Magnoliopsida</taxon>
        <taxon>eudicotyledons</taxon>
        <taxon>Gunneridae</taxon>
        <taxon>Pentapetalae</taxon>
        <taxon>rosids</taxon>
        <taxon>fabids</taxon>
        <taxon>Fabales</taxon>
        <taxon>Fabaceae</taxon>
        <taxon>Papilionoideae</taxon>
        <taxon>50 kb inversion clade</taxon>
        <taxon>NPAAA clade</taxon>
        <taxon>Hologalegina</taxon>
        <taxon>IRL clade</taxon>
        <taxon>Trifolieae</taxon>
        <taxon>Trifolium</taxon>
    </lineage>
</organism>
<reference evidence="1 2" key="1">
    <citation type="journal article" date="2018" name="Front. Plant Sci.">
        <title>Red Clover (Trifolium pratense) and Zigzag Clover (T. medium) - A Picture of Genomic Similarities and Differences.</title>
        <authorList>
            <person name="Dluhosova J."/>
            <person name="Istvanek J."/>
            <person name="Nedelnik J."/>
            <person name="Repkova J."/>
        </authorList>
    </citation>
    <scope>NUCLEOTIDE SEQUENCE [LARGE SCALE GENOMIC DNA]</scope>
    <source>
        <strain evidence="2">cv. 10/8</strain>
        <tissue evidence="1">Leaf</tissue>
    </source>
</reference>
<keyword evidence="2" id="KW-1185">Reference proteome</keyword>
<comment type="caution">
    <text evidence="1">The sequence shown here is derived from an EMBL/GenBank/DDBJ whole genome shotgun (WGS) entry which is preliminary data.</text>
</comment>
<proteinExistence type="predicted"/>
<evidence type="ECO:0000313" key="2">
    <source>
        <dbReference type="Proteomes" id="UP000265520"/>
    </source>
</evidence>
<evidence type="ECO:0000313" key="1">
    <source>
        <dbReference type="EMBL" id="MCI68079.1"/>
    </source>
</evidence>
<protein>
    <submittedName>
        <fullName evidence="1">Uncharacterized protein</fullName>
    </submittedName>
</protein>
<sequence>MSFRGVDGDVIQSQTVWWRGAPSGAKAEGFGLVDRSAKINHVMVAMAISRHPTP</sequence>